<keyword evidence="4 5" id="KW-0472">Membrane</keyword>
<evidence type="ECO:0000256" key="4">
    <source>
        <dbReference type="ARBA" id="ARBA00023136"/>
    </source>
</evidence>
<dbReference type="RefSeq" id="XP_013268262.1">
    <property type="nucleotide sequence ID" value="XM_013412808.1"/>
</dbReference>
<feature type="transmembrane region" description="Helical" evidence="5">
    <location>
        <begin position="257"/>
        <end position="276"/>
    </location>
</feature>
<accession>A0A0D2ID15</accession>
<feature type="transmembrane region" description="Helical" evidence="5">
    <location>
        <begin position="100"/>
        <end position="120"/>
    </location>
</feature>
<feature type="transmembrane region" description="Helical" evidence="5">
    <location>
        <begin position="167"/>
        <end position="186"/>
    </location>
</feature>
<gene>
    <name evidence="6" type="ORF">Z518_10192</name>
</gene>
<evidence type="ECO:0000313" key="7">
    <source>
        <dbReference type="Proteomes" id="UP000053617"/>
    </source>
</evidence>
<name>A0A0D2ID15_9EURO</name>
<dbReference type="GO" id="GO:0022857">
    <property type="term" value="F:transmembrane transporter activity"/>
    <property type="evidence" value="ECO:0007669"/>
    <property type="project" value="InterPro"/>
</dbReference>
<evidence type="ECO:0008006" key="8">
    <source>
        <dbReference type="Google" id="ProtNLM"/>
    </source>
</evidence>
<sequence length="552" mass="60509">MATPSPPPVQGMAKTETIQVEEQNASSDSTPPPTAHIHSVSDEISLNQGNEAVLLRIDDEKGQGAAGALKLAKDGHTVLIPQPSDDPYDPLNWSWGKKHMILFIVALSAFCGDFGSGAGIPCIVPQGAEWNMSPAHVNYAGNLNVIMLGIGGILWIPPIYFWGRLPVLFWSTLLGTFFTLGCTVTDSFDTFYALRALMGLTLTACQTIGLSFIKDMFFFHEHARKIGLWASLFLLAPYCGPMFGNFIIAGTGEWRNVFWLVFAICCADLVLIVLFADETWYRRDIPADQQPARPSGGISRILRLVGIWQIQHHKDYYLSVLTSFHRLFAVLIKPVILPTLLYYAMSFMWAVGINITSSLLLGTPRDLGGYGFSARAVGYVYFTPLVAVSLGELFGHFFNDFLFNRYLVRHSGIFKPEARLPPCYIAAFLMIPGLIIVGQALENLLHYSAIVMGWGMYVFGVMVASVAITAYALDCYPNGSGEVSAFLNFARTAGGFSVGYFQQPWGEESGYGVSFGLQAVIVAVATVVLTGIFVYGERLRKRGGPLMFKGSS</sequence>
<dbReference type="PANTHER" id="PTHR23502:SF22">
    <property type="entry name" value="MAJOR FACILITATOR SUPERFAMILY (MFS) PROFILE DOMAIN-CONTAINING PROTEIN"/>
    <property type="match status" value="1"/>
</dbReference>
<proteinExistence type="predicted"/>
<dbReference type="GeneID" id="25298263"/>
<dbReference type="Pfam" id="PF07690">
    <property type="entry name" value="MFS_1"/>
    <property type="match status" value="1"/>
</dbReference>
<dbReference type="OrthoDB" id="2533084at2759"/>
<organism evidence="6 7">
    <name type="scientific">Rhinocladiella mackenziei CBS 650.93</name>
    <dbReference type="NCBI Taxonomy" id="1442369"/>
    <lineage>
        <taxon>Eukaryota</taxon>
        <taxon>Fungi</taxon>
        <taxon>Dikarya</taxon>
        <taxon>Ascomycota</taxon>
        <taxon>Pezizomycotina</taxon>
        <taxon>Eurotiomycetes</taxon>
        <taxon>Chaetothyriomycetidae</taxon>
        <taxon>Chaetothyriales</taxon>
        <taxon>Herpotrichiellaceae</taxon>
        <taxon>Rhinocladiella</taxon>
    </lineage>
</organism>
<dbReference type="PANTHER" id="PTHR23502">
    <property type="entry name" value="MAJOR FACILITATOR SUPERFAMILY"/>
    <property type="match status" value="1"/>
</dbReference>
<evidence type="ECO:0000256" key="2">
    <source>
        <dbReference type="ARBA" id="ARBA00022692"/>
    </source>
</evidence>
<dbReference type="SUPFAM" id="SSF103473">
    <property type="entry name" value="MFS general substrate transporter"/>
    <property type="match status" value="1"/>
</dbReference>
<evidence type="ECO:0000256" key="5">
    <source>
        <dbReference type="SAM" id="Phobius"/>
    </source>
</evidence>
<feature type="transmembrane region" description="Helical" evidence="5">
    <location>
        <begin position="140"/>
        <end position="160"/>
    </location>
</feature>
<feature type="transmembrane region" description="Helical" evidence="5">
    <location>
        <begin position="423"/>
        <end position="441"/>
    </location>
</feature>
<reference evidence="6 7" key="1">
    <citation type="submission" date="2015-01" db="EMBL/GenBank/DDBJ databases">
        <title>The Genome Sequence of Rhinocladiella mackenzie CBS 650.93.</title>
        <authorList>
            <consortium name="The Broad Institute Genomics Platform"/>
            <person name="Cuomo C."/>
            <person name="de Hoog S."/>
            <person name="Gorbushina A."/>
            <person name="Stielow B."/>
            <person name="Teixiera M."/>
            <person name="Abouelleil A."/>
            <person name="Chapman S.B."/>
            <person name="Priest M."/>
            <person name="Young S.K."/>
            <person name="Wortman J."/>
            <person name="Nusbaum C."/>
            <person name="Birren B."/>
        </authorList>
    </citation>
    <scope>NUCLEOTIDE SEQUENCE [LARGE SCALE GENOMIC DNA]</scope>
    <source>
        <strain evidence="6 7">CBS 650.93</strain>
    </source>
</reference>
<feature type="transmembrane region" description="Helical" evidence="5">
    <location>
        <begin position="192"/>
        <end position="214"/>
    </location>
</feature>
<keyword evidence="3 5" id="KW-1133">Transmembrane helix</keyword>
<feature type="transmembrane region" description="Helical" evidence="5">
    <location>
        <begin position="381"/>
        <end position="402"/>
    </location>
</feature>
<evidence type="ECO:0000256" key="1">
    <source>
        <dbReference type="ARBA" id="ARBA00004141"/>
    </source>
</evidence>
<dbReference type="AlphaFoldDB" id="A0A0D2ID15"/>
<dbReference type="InterPro" id="IPR011701">
    <property type="entry name" value="MFS"/>
</dbReference>
<dbReference type="Gene3D" id="1.20.1250.20">
    <property type="entry name" value="MFS general substrate transporter like domains"/>
    <property type="match status" value="1"/>
</dbReference>
<feature type="transmembrane region" description="Helical" evidence="5">
    <location>
        <begin position="340"/>
        <end position="361"/>
    </location>
</feature>
<evidence type="ECO:0000313" key="6">
    <source>
        <dbReference type="EMBL" id="KIX01126.1"/>
    </source>
</evidence>
<comment type="subcellular location">
    <subcellularLocation>
        <location evidence="1">Membrane</location>
        <topology evidence="1">Multi-pass membrane protein</topology>
    </subcellularLocation>
</comment>
<dbReference type="EMBL" id="KN847482">
    <property type="protein sequence ID" value="KIX01126.1"/>
    <property type="molecule type" value="Genomic_DNA"/>
</dbReference>
<evidence type="ECO:0000256" key="3">
    <source>
        <dbReference type="ARBA" id="ARBA00022989"/>
    </source>
</evidence>
<protein>
    <recommendedName>
        <fullName evidence="8">Major facilitator superfamily (MFS) profile domain-containing protein</fullName>
    </recommendedName>
</protein>
<dbReference type="HOGENOM" id="CLU_008455_13_8_1"/>
<keyword evidence="7" id="KW-1185">Reference proteome</keyword>
<dbReference type="Proteomes" id="UP000053617">
    <property type="component" value="Unassembled WGS sequence"/>
</dbReference>
<dbReference type="VEuPathDB" id="FungiDB:Z518_10192"/>
<keyword evidence="2 5" id="KW-0812">Transmembrane</keyword>
<dbReference type="GO" id="GO:0005886">
    <property type="term" value="C:plasma membrane"/>
    <property type="evidence" value="ECO:0007669"/>
    <property type="project" value="TreeGrafter"/>
</dbReference>
<feature type="transmembrane region" description="Helical" evidence="5">
    <location>
        <begin position="226"/>
        <end position="251"/>
    </location>
</feature>
<dbReference type="InterPro" id="IPR036259">
    <property type="entry name" value="MFS_trans_sf"/>
</dbReference>
<feature type="transmembrane region" description="Helical" evidence="5">
    <location>
        <begin position="447"/>
        <end position="473"/>
    </location>
</feature>
<feature type="transmembrane region" description="Helical" evidence="5">
    <location>
        <begin position="515"/>
        <end position="535"/>
    </location>
</feature>